<organism evidence="1 2">
    <name type="scientific">Thiobacillus sedimenti</name>
    <dbReference type="NCBI Taxonomy" id="3110231"/>
    <lineage>
        <taxon>Bacteria</taxon>
        <taxon>Pseudomonadati</taxon>
        <taxon>Pseudomonadota</taxon>
        <taxon>Betaproteobacteria</taxon>
        <taxon>Nitrosomonadales</taxon>
        <taxon>Thiobacillaceae</taxon>
        <taxon>Thiobacillus</taxon>
    </lineage>
</organism>
<reference evidence="1 2" key="1">
    <citation type="submission" date="2023-12" db="EMBL/GenBank/DDBJ databases">
        <title>Thiobacillus sedimentum sp. nov., a chemolithoautotrophic sulfur-oxidizing bacterium isolated from freshwater sediment.</title>
        <authorList>
            <person name="Luo J."/>
            <person name="Dai C."/>
        </authorList>
    </citation>
    <scope>NUCLEOTIDE SEQUENCE [LARGE SCALE GENOMIC DNA]</scope>
    <source>
        <strain evidence="1 2">SCUT-2</strain>
    </source>
</reference>
<evidence type="ECO:0000313" key="1">
    <source>
        <dbReference type="EMBL" id="WRS37958.1"/>
    </source>
</evidence>
<gene>
    <name evidence="1" type="ORF">VA613_07970</name>
</gene>
<dbReference type="RefSeq" id="WP_324778572.1">
    <property type="nucleotide sequence ID" value="NZ_CP141769.1"/>
</dbReference>
<protein>
    <submittedName>
        <fullName evidence="1">Uncharacterized protein</fullName>
    </submittedName>
</protein>
<evidence type="ECO:0000313" key="2">
    <source>
        <dbReference type="Proteomes" id="UP001334732"/>
    </source>
</evidence>
<keyword evidence="2" id="KW-1185">Reference proteome</keyword>
<dbReference type="EMBL" id="CP141769">
    <property type="protein sequence ID" value="WRS37958.1"/>
    <property type="molecule type" value="Genomic_DNA"/>
</dbReference>
<accession>A0ABZ1CFZ9</accession>
<dbReference type="Proteomes" id="UP001334732">
    <property type="component" value="Chromosome"/>
</dbReference>
<proteinExistence type="predicted"/>
<name>A0ABZ1CFZ9_9PROT</name>
<sequence length="126" mass="14149">MRTLYSLIESPFHPDLGALYQKLGITAERFTSARNLHRALQKQVPDFFVGEFIYGWGNNYAGANVSNLDVTIRTLQSRAPKAKIIVLMHPREADHIGKLLELFPVHAVLTYPVSEQAMQAALQDEA</sequence>